<evidence type="ECO:0000256" key="1">
    <source>
        <dbReference type="ARBA" id="ARBA00022468"/>
    </source>
</evidence>
<evidence type="ECO:0000256" key="3">
    <source>
        <dbReference type="ARBA" id="ARBA00022737"/>
    </source>
</evidence>
<dbReference type="EMBL" id="JH767162">
    <property type="protein sequence ID" value="EQC32746.1"/>
    <property type="molecule type" value="Genomic_DNA"/>
</dbReference>
<dbReference type="STRING" id="1156394.T0QDC4"/>
<evidence type="ECO:0000313" key="4">
    <source>
        <dbReference type="EMBL" id="EQC32746.1"/>
    </source>
</evidence>
<dbReference type="RefSeq" id="XP_008613890.1">
    <property type="nucleotide sequence ID" value="XM_008615668.1"/>
</dbReference>
<keyword evidence="2" id="KW-0433">Leucine-rich repeat</keyword>
<dbReference type="GO" id="GO:0031267">
    <property type="term" value="F:small GTPase binding"/>
    <property type="evidence" value="ECO:0007669"/>
    <property type="project" value="TreeGrafter"/>
</dbReference>
<dbReference type="GO" id="GO:0005096">
    <property type="term" value="F:GTPase activator activity"/>
    <property type="evidence" value="ECO:0007669"/>
    <property type="project" value="UniProtKB-KW"/>
</dbReference>
<dbReference type="GO" id="GO:0048471">
    <property type="term" value="C:perinuclear region of cytoplasm"/>
    <property type="evidence" value="ECO:0007669"/>
    <property type="project" value="TreeGrafter"/>
</dbReference>
<evidence type="ECO:0008006" key="6">
    <source>
        <dbReference type="Google" id="ProtNLM"/>
    </source>
</evidence>
<dbReference type="PANTHER" id="PTHR24113">
    <property type="entry name" value="RAN GTPASE-ACTIVATING PROTEIN 1"/>
    <property type="match status" value="1"/>
</dbReference>
<dbReference type="InterPro" id="IPR032675">
    <property type="entry name" value="LRR_dom_sf"/>
</dbReference>
<dbReference type="Gene3D" id="3.80.10.10">
    <property type="entry name" value="Ribonuclease Inhibitor"/>
    <property type="match status" value="1"/>
</dbReference>
<accession>T0QDC4</accession>
<sequence>MLQMSPELLQAIVSFLPSKDMAVLANALPEQLRTPALQLVATLTQAVGPHVFSLGHDLEALAQLENAYCILDQLLTTSHTLCVSAPTALSTIPSVATPPRVRPTLHRLCLEITDWTDDPRVLACLQHVFAVNAASLQSIEVNVSAPHDRAPEVWRSQWQHDFLTTLVQGLVSLRHVTSLSLRSMHGLRFPEQEAMTLAAWIDATPLASLRMENIYELSPGRQLWAKPTLTSLSLDVIYRFDDFASFTPSLTHVDLRLFGPRELGRVAKSLANCPIQSLDVRLTNRLFRQADLATQDFFDYDLPRFTQLTSLCLTNVHLSTTHCLALSPLLPRFKHLRLTSNRLGDAGVRALAVDLTFALQLETLTLVDQGFGDDGASALAFALMHTPLLRTLDLSRNAIKLRGAKLLSYFVFDRPRLVTWRLCSNPLGASGLAFLLRRWTYGEVDTLRVIDARGSIASTDDRRGCRVTDDAMQGWTSR</sequence>
<dbReference type="GeneID" id="19950445"/>
<dbReference type="OrthoDB" id="188902at2759"/>
<protein>
    <recommendedName>
        <fullName evidence="6">F-box domain-containing protein</fullName>
    </recommendedName>
</protein>
<dbReference type="GO" id="GO:0005634">
    <property type="term" value="C:nucleus"/>
    <property type="evidence" value="ECO:0007669"/>
    <property type="project" value="TreeGrafter"/>
</dbReference>
<dbReference type="AlphaFoldDB" id="T0QDC4"/>
<dbReference type="SUPFAM" id="SSF52047">
    <property type="entry name" value="RNI-like"/>
    <property type="match status" value="1"/>
</dbReference>
<keyword evidence="5" id="KW-1185">Reference proteome</keyword>
<dbReference type="VEuPathDB" id="FungiDB:SDRG_09718"/>
<evidence type="ECO:0000313" key="5">
    <source>
        <dbReference type="Proteomes" id="UP000030762"/>
    </source>
</evidence>
<dbReference type="Proteomes" id="UP000030762">
    <property type="component" value="Unassembled WGS sequence"/>
</dbReference>
<organism evidence="4 5">
    <name type="scientific">Saprolegnia diclina (strain VS20)</name>
    <dbReference type="NCBI Taxonomy" id="1156394"/>
    <lineage>
        <taxon>Eukaryota</taxon>
        <taxon>Sar</taxon>
        <taxon>Stramenopiles</taxon>
        <taxon>Oomycota</taxon>
        <taxon>Saprolegniomycetes</taxon>
        <taxon>Saprolegniales</taxon>
        <taxon>Saprolegniaceae</taxon>
        <taxon>Saprolegnia</taxon>
    </lineage>
</organism>
<evidence type="ECO:0000256" key="2">
    <source>
        <dbReference type="ARBA" id="ARBA00022614"/>
    </source>
</evidence>
<dbReference type="PANTHER" id="PTHR24113:SF12">
    <property type="entry name" value="RAN GTPASE-ACTIVATING PROTEIN 1"/>
    <property type="match status" value="1"/>
</dbReference>
<dbReference type="InParanoid" id="T0QDC4"/>
<dbReference type="SMART" id="SM00368">
    <property type="entry name" value="LRR_RI"/>
    <property type="match status" value="3"/>
</dbReference>
<keyword evidence="3" id="KW-0677">Repeat</keyword>
<reference evidence="4 5" key="1">
    <citation type="submission" date="2012-04" db="EMBL/GenBank/DDBJ databases">
        <title>The Genome Sequence of Saprolegnia declina VS20.</title>
        <authorList>
            <consortium name="The Broad Institute Genome Sequencing Platform"/>
            <person name="Russ C."/>
            <person name="Nusbaum C."/>
            <person name="Tyler B."/>
            <person name="van West P."/>
            <person name="Dieguez-Uribeondo J."/>
            <person name="de Bruijn I."/>
            <person name="Tripathy S."/>
            <person name="Jiang R."/>
            <person name="Young S.K."/>
            <person name="Zeng Q."/>
            <person name="Gargeya S."/>
            <person name="Fitzgerald M."/>
            <person name="Haas B."/>
            <person name="Abouelleil A."/>
            <person name="Alvarado L."/>
            <person name="Arachchi H.M."/>
            <person name="Berlin A."/>
            <person name="Chapman S.B."/>
            <person name="Goldberg J."/>
            <person name="Griggs A."/>
            <person name="Gujja S."/>
            <person name="Hansen M."/>
            <person name="Howarth C."/>
            <person name="Imamovic A."/>
            <person name="Larimer J."/>
            <person name="McCowen C."/>
            <person name="Montmayeur A."/>
            <person name="Murphy C."/>
            <person name="Neiman D."/>
            <person name="Pearson M."/>
            <person name="Priest M."/>
            <person name="Roberts A."/>
            <person name="Saif S."/>
            <person name="Shea T."/>
            <person name="Sisk P."/>
            <person name="Sykes S."/>
            <person name="Wortman J."/>
            <person name="Nusbaum C."/>
            <person name="Birren B."/>
        </authorList>
    </citation>
    <scope>NUCLEOTIDE SEQUENCE [LARGE SCALE GENOMIC DNA]</scope>
    <source>
        <strain evidence="4 5">VS20</strain>
    </source>
</reference>
<name>T0QDC4_SAPDV</name>
<proteinExistence type="predicted"/>
<dbReference type="GO" id="GO:0005829">
    <property type="term" value="C:cytosol"/>
    <property type="evidence" value="ECO:0007669"/>
    <property type="project" value="TreeGrafter"/>
</dbReference>
<gene>
    <name evidence="4" type="ORF">SDRG_09718</name>
</gene>
<dbReference type="InterPro" id="IPR001611">
    <property type="entry name" value="Leu-rich_rpt"/>
</dbReference>
<dbReference type="Pfam" id="PF13516">
    <property type="entry name" value="LRR_6"/>
    <property type="match status" value="2"/>
</dbReference>
<dbReference type="InterPro" id="IPR027038">
    <property type="entry name" value="RanGap"/>
</dbReference>
<keyword evidence="1" id="KW-0343">GTPase activation</keyword>
<dbReference type="GO" id="GO:0006913">
    <property type="term" value="P:nucleocytoplasmic transport"/>
    <property type="evidence" value="ECO:0007669"/>
    <property type="project" value="TreeGrafter"/>
</dbReference>